<evidence type="ECO:0000259" key="3">
    <source>
        <dbReference type="Pfam" id="PF20152"/>
    </source>
</evidence>
<protein>
    <recommendedName>
        <fullName evidence="3">DUF6534 domain-containing protein</fullName>
    </recommendedName>
</protein>
<keyword evidence="2" id="KW-0472">Membrane</keyword>
<sequence>MLYRFWRMTRHSVTVVILSLFSATAFAGYIGTCGRNLCKRFFLRARRRDSLCHNLAYSRHDCGLLASPYRSSGAFIDVKAEDQSAKSLLRRLMTSAISTGSSTSLIAIVAVFAYFHEPASNVAISVTFILGRVYSCTMLYLLNNRSKMRGEMADGTTGESPELLQTLTESPSSPAIFADDPAASAHAVPEIERKDEPFSGLVDVNDPDALRLSISTWTTISSRSGRSSTSSEGGSPRLRQKDSHVSIQDDTPPETIP</sequence>
<dbReference type="InterPro" id="IPR045339">
    <property type="entry name" value="DUF6534"/>
</dbReference>
<evidence type="ECO:0000256" key="1">
    <source>
        <dbReference type="SAM" id="MobiDB-lite"/>
    </source>
</evidence>
<evidence type="ECO:0000256" key="2">
    <source>
        <dbReference type="SAM" id="Phobius"/>
    </source>
</evidence>
<comment type="caution">
    <text evidence="4">The sequence shown here is derived from an EMBL/GenBank/DDBJ whole genome shotgun (WGS) entry which is preliminary data.</text>
</comment>
<feature type="domain" description="DUF6534" evidence="3">
    <location>
        <begin position="85"/>
        <end position="146"/>
    </location>
</feature>
<keyword evidence="5" id="KW-1185">Reference proteome</keyword>
<dbReference type="Pfam" id="PF20152">
    <property type="entry name" value="DUF6534"/>
    <property type="match status" value="1"/>
</dbReference>
<proteinExistence type="predicted"/>
<feature type="transmembrane region" description="Helical" evidence="2">
    <location>
        <begin position="96"/>
        <end position="116"/>
    </location>
</feature>
<keyword evidence="2" id="KW-0812">Transmembrane</keyword>
<keyword evidence="2" id="KW-1133">Transmembrane helix</keyword>
<feature type="transmembrane region" description="Helical" evidence="2">
    <location>
        <begin position="12"/>
        <end position="38"/>
    </location>
</feature>
<evidence type="ECO:0000313" key="4">
    <source>
        <dbReference type="EMBL" id="KAJ7726941.1"/>
    </source>
</evidence>
<dbReference type="EMBL" id="JARKIB010000183">
    <property type="protein sequence ID" value="KAJ7726941.1"/>
    <property type="molecule type" value="Genomic_DNA"/>
</dbReference>
<accession>A0AAD7HTE8</accession>
<evidence type="ECO:0000313" key="5">
    <source>
        <dbReference type="Proteomes" id="UP001215598"/>
    </source>
</evidence>
<feature type="transmembrane region" description="Helical" evidence="2">
    <location>
        <begin position="122"/>
        <end position="142"/>
    </location>
</feature>
<name>A0AAD7HTE8_9AGAR</name>
<feature type="region of interest" description="Disordered" evidence="1">
    <location>
        <begin position="220"/>
        <end position="257"/>
    </location>
</feature>
<organism evidence="4 5">
    <name type="scientific">Mycena metata</name>
    <dbReference type="NCBI Taxonomy" id="1033252"/>
    <lineage>
        <taxon>Eukaryota</taxon>
        <taxon>Fungi</taxon>
        <taxon>Dikarya</taxon>
        <taxon>Basidiomycota</taxon>
        <taxon>Agaricomycotina</taxon>
        <taxon>Agaricomycetes</taxon>
        <taxon>Agaricomycetidae</taxon>
        <taxon>Agaricales</taxon>
        <taxon>Marasmiineae</taxon>
        <taxon>Mycenaceae</taxon>
        <taxon>Mycena</taxon>
    </lineage>
</organism>
<reference evidence="4" key="1">
    <citation type="submission" date="2023-03" db="EMBL/GenBank/DDBJ databases">
        <title>Massive genome expansion in bonnet fungi (Mycena s.s.) driven by repeated elements and novel gene families across ecological guilds.</title>
        <authorList>
            <consortium name="Lawrence Berkeley National Laboratory"/>
            <person name="Harder C.B."/>
            <person name="Miyauchi S."/>
            <person name="Viragh M."/>
            <person name="Kuo A."/>
            <person name="Thoen E."/>
            <person name="Andreopoulos B."/>
            <person name="Lu D."/>
            <person name="Skrede I."/>
            <person name="Drula E."/>
            <person name="Henrissat B."/>
            <person name="Morin E."/>
            <person name="Kohler A."/>
            <person name="Barry K."/>
            <person name="LaButti K."/>
            <person name="Morin E."/>
            <person name="Salamov A."/>
            <person name="Lipzen A."/>
            <person name="Mereny Z."/>
            <person name="Hegedus B."/>
            <person name="Baldrian P."/>
            <person name="Stursova M."/>
            <person name="Weitz H."/>
            <person name="Taylor A."/>
            <person name="Grigoriev I.V."/>
            <person name="Nagy L.G."/>
            <person name="Martin F."/>
            <person name="Kauserud H."/>
        </authorList>
    </citation>
    <scope>NUCLEOTIDE SEQUENCE</scope>
    <source>
        <strain evidence="4">CBHHK182m</strain>
    </source>
</reference>
<dbReference type="Proteomes" id="UP001215598">
    <property type="component" value="Unassembled WGS sequence"/>
</dbReference>
<feature type="region of interest" description="Disordered" evidence="1">
    <location>
        <begin position="167"/>
        <end position="186"/>
    </location>
</feature>
<feature type="compositionally biased region" description="Low complexity" evidence="1">
    <location>
        <begin position="220"/>
        <end position="235"/>
    </location>
</feature>
<dbReference type="AlphaFoldDB" id="A0AAD7HTE8"/>
<gene>
    <name evidence="4" type="ORF">B0H16DRAFT_1735440</name>
</gene>